<evidence type="ECO:0000256" key="4">
    <source>
        <dbReference type="ARBA" id="ARBA00022679"/>
    </source>
</evidence>
<dbReference type="NCBIfam" id="TIGR00174">
    <property type="entry name" value="miaA"/>
    <property type="match status" value="1"/>
</dbReference>
<name>A0A848BYU8_9FIRM</name>
<evidence type="ECO:0000256" key="9">
    <source>
        <dbReference type="ARBA" id="ARBA00049563"/>
    </source>
</evidence>
<dbReference type="HAMAP" id="MF_00185">
    <property type="entry name" value="IPP_trans"/>
    <property type="match status" value="1"/>
</dbReference>
<evidence type="ECO:0000256" key="11">
    <source>
        <dbReference type="RuleBase" id="RU003783"/>
    </source>
</evidence>
<protein>
    <recommendedName>
        <fullName evidence="10">tRNA dimethylallyltransferase</fullName>
        <ecNumber evidence="10">2.5.1.75</ecNumber>
    </recommendedName>
    <alternativeName>
        <fullName evidence="10">Dimethylallyl diphosphate:tRNA dimethylallyltransferase</fullName>
        <shortName evidence="10">DMAPP:tRNA dimethylallyltransferase</shortName>
        <shortName evidence="10">DMATase</shortName>
    </alternativeName>
    <alternativeName>
        <fullName evidence="10">Isopentenyl-diphosphate:tRNA isopentenyltransferase</fullName>
        <shortName evidence="10">IPP transferase</shortName>
        <shortName evidence="10">IPPT</shortName>
        <shortName evidence="10">IPTase</shortName>
    </alternativeName>
</protein>
<dbReference type="Proteomes" id="UP000591071">
    <property type="component" value="Unassembled WGS sequence"/>
</dbReference>
<dbReference type="InterPro" id="IPR018022">
    <property type="entry name" value="IPT"/>
</dbReference>
<feature type="binding site" evidence="10">
    <location>
        <begin position="9"/>
        <end position="16"/>
    </location>
    <ligand>
        <name>ATP</name>
        <dbReference type="ChEBI" id="CHEBI:30616"/>
    </ligand>
</feature>
<evidence type="ECO:0000313" key="14">
    <source>
        <dbReference type="EMBL" id="NME28227.1"/>
    </source>
</evidence>
<reference evidence="14 15" key="1">
    <citation type="submission" date="2020-04" db="EMBL/GenBank/DDBJ databases">
        <authorList>
            <person name="Hitch T.C.A."/>
            <person name="Wylensek D."/>
            <person name="Clavel T."/>
        </authorList>
    </citation>
    <scope>NUCLEOTIDE SEQUENCE [LARGE SCALE GENOMIC DNA]</scope>
    <source>
        <strain evidence="14 15">Oil-RF-744-FAT-WT-6-1</strain>
    </source>
</reference>
<evidence type="ECO:0000256" key="2">
    <source>
        <dbReference type="ARBA" id="ARBA00003213"/>
    </source>
</evidence>
<keyword evidence="7 10" id="KW-0067">ATP-binding</keyword>
<evidence type="ECO:0000256" key="8">
    <source>
        <dbReference type="ARBA" id="ARBA00022842"/>
    </source>
</evidence>
<dbReference type="RefSeq" id="WP_059075306.1">
    <property type="nucleotide sequence ID" value="NZ_JABAFG010000008.1"/>
</dbReference>
<dbReference type="Gene3D" id="3.40.50.300">
    <property type="entry name" value="P-loop containing nucleotide triphosphate hydrolases"/>
    <property type="match status" value="2"/>
</dbReference>
<dbReference type="InterPro" id="IPR039657">
    <property type="entry name" value="Dimethylallyltransferase"/>
</dbReference>
<dbReference type="GO" id="GO:0052381">
    <property type="term" value="F:tRNA dimethylallyltransferase activity"/>
    <property type="evidence" value="ECO:0007669"/>
    <property type="project" value="UniProtKB-UniRule"/>
</dbReference>
<feature type="site" description="Interaction with substrate tRNA" evidence="10">
    <location>
        <position position="127"/>
    </location>
</feature>
<comment type="cofactor">
    <cofactor evidence="1 10">
        <name>Mg(2+)</name>
        <dbReference type="ChEBI" id="CHEBI:18420"/>
    </cofactor>
</comment>
<dbReference type="Pfam" id="PF01715">
    <property type="entry name" value="IPPT"/>
    <property type="match status" value="1"/>
</dbReference>
<accession>A0A848BYU8</accession>
<comment type="catalytic activity">
    <reaction evidence="9 10 11">
        <text>adenosine(37) in tRNA + dimethylallyl diphosphate = N(6)-dimethylallyladenosine(37) in tRNA + diphosphate</text>
        <dbReference type="Rhea" id="RHEA:26482"/>
        <dbReference type="Rhea" id="RHEA-COMP:10162"/>
        <dbReference type="Rhea" id="RHEA-COMP:10375"/>
        <dbReference type="ChEBI" id="CHEBI:33019"/>
        <dbReference type="ChEBI" id="CHEBI:57623"/>
        <dbReference type="ChEBI" id="CHEBI:74411"/>
        <dbReference type="ChEBI" id="CHEBI:74415"/>
        <dbReference type="EC" id="2.5.1.75"/>
    </reaction>
</comment>
<evidence type="ECO:0000256" key="13">
    <source>
        <dbReference type="RuleBase" id="RU003785"/>
    </source>
</evidence>
<dbReference type="SUPFAM" id="SSF52540">
    <property type="entry name" value="P-loop containing nucleoside triphosphate hydrolases"/>
    <property type="match status" value="2"/>
</dbReference>
<dbReference type="PANTHER" id="PTHR11088">
    <property type="entry name" value="TRNA DIMETHYLALLYLTRANSFERASE"/>
    <property type="match status" value="1"/>
</dbReference>
<comment type="function">
    <text evidence="2 10 12">Catalyzes the transfer of a dimethylallyl group onto the adenine at position 37 in tRNAs that read codons beginning with uridine, leading to the formation of N6-(dimethylallyl)adenosine (i(6)A).</text>
</comment>
<keyword evidence="8 10" id="KW-0460">Magnesium</keyword>
<comment type="caution">
    <text evidence="14">The sequence shown here is derived from an EMBL/GenBank/DDBJ whole genome shotgun (WGS) entry which is preliminary data.</text>
</comment>
<gene>
    <name evidence="10 14" type="primary">miaA</name>
    <name evidence="14" type="ORF">HF872_06270</name>
</gene>
<dbReference type="GO" id="GO:0006400">
    <property type="term" value="P:tRNA modification"/>
    <property type="evidence" value="ECO:0007669"/>
    <property type="project" value="TreeGrafter"/>
</dbReference>
<dbReference type="PANTHER" id="PTHR11088:SF60">
    <property type="entry name" value="TRNA DIMETHYLALLYLTRANSFERASE"/>
    <property type="match status" value="1"/>
</dbReference>
<dbReference type="EMBL" id="JABAFG010000008">
    <property type="protein sequence ID" value="NME28227.1"/>
    <property type="molecule type" value="Genomic_DNA"/>
</dbReference>
<comment type="similarity">
    <text evidence="3 10 13">Belongs to the IPP transferase family.</text>
</comment>
<dbReference type="AlphaFoldDB" id="A0A848BYU8"/>
<keyword evidence="5 10" id="KW-0819">tRNA processing</keyword>
<evidence type="ECO:0000256" key="7">
    <source>
        <dbReference type="ARBA" id="ARBA00022840"/>
    </source>
</evidence>
<evidence type="ECO:0000256" key="5">
    <source>
        <dbReference type="ARBA" id="ARBA00022694"/>
    </source>
</evidence>
<feature type="site" description="Interaction with substrate tRNA" evidence="10">
    <location>
        <position position="100"/>
    </location>
</feature>
<proteinExistence type="inferred from homology"/>
<organism evidence="14 15">
    <name type="scientific">Megasphaera hexanoica</name>
    <dbReference type="NCBI Taxonomy" id="1675036"/>
    <lineage>
        <taxon>Bacteria</taxon>
        <taxon>Bacillati</taxon>
        <taxon>Bacillota</taxon>
        <taxon>Negativicutes</taxon>
        <taxon>Veillonellales</taxon>
        <taxon>Veillonellaceae</taxon>
        <taxon>Megasphaera</taxon>
    </lineage>
</organism>
<evidence type="ECO:0000313" key="15">
    <source>
        <dbReference type="Proteomes" id="UP000591071"/>
    </source>
</evidence>
<evidence type="ECO:0000256" key="3">
    <source>
        <dbReference type="ARBA" id="ARBA00005842"/>
    </source>
</evidence>
<keyword evidence="4 10" id="KW-0808">Transferase</keyword>
<dbReference type="EC" id="2.5.1.75" evidence="10"/>
<comment type="subunit">
    <text evidence="10">Monomer.</text>
</comment>
<feature type="binding site" evidence="10">
    <location>
        <begin position="11"/>
        <end position="16"/>
    </location>
    <ligand>
        <name>substrate</name>
    </ligand>
</feature>
<evidence type="ECO:0000256" key="10">
    <source>
        <dbReference type="HAMAP-Rule" id="MF_00185"/>
    </source>
</evidence>
<evidence type="ECO:0000256" key="6">
    <source>
        <dbReference type="ARBA" id="ARBA00022741"/>
    </source>
</evidence>
<evidence type="ECO:0000256" key="1">
    <source>
        <dbReference type="ARBA" id="ARBA00001946"/>
    </source>
</evidence>
<keyword evidence="6 10" id="KW-0547">Nucleotide-binding</keyword>
<dbReference type="GO" id="GO:0005524">
    <property type="term" value="F:ATP binding"/>
    <property type="evidence" value="ECO:0007669"/>
    <property type="project" value="UniProtKB-UniRule"/>
</dbReference>
<evidence type="ECO:0000256" key="12">
    <source>
        <dbReference type="RuleBase" id="RU003784"/>
    </source>
</evidence>
<comment type="caution">
    <text evidence="10">Lacks conserved residue(s) required for the propagation of feature annotation.</text>
</comment>
<dbReference type="InterPro" id="IPR027417">
    <property type="entry name" value="P-loop_NTPase"/>
</dbReference>
<sequence length="316" mass="35776">MDKVIAIAGPTAVGKTALSFYLADHYHTELISGDAYQIYRGMDIGTAKPTQDELSRFRHHLIDIASPDEPYSAARFCDMAAETVHTLNETHKVPILVGGTGLYVQAFLEGFDFEGSAVTEQERECARKHIQAMTEQELRTYIMEQTQWQPADWHELLANTHRLVRLMVAVDKGEGAAFVRAGHGHKVRYDAYVIGLSLPREVLYDRIEKRVDMMLDAGWPDEVAGLLQKGISPASQAMKAIGYEELALYVRGKISLADAAEEIKKRTRRFAKRQITWFKRMPYIHWYAKQDYASEKELAAAVMRDTDGWMAEHPIG</sequence>